<dbReference type="Gramene" id="rna9037">
    <property type="protein sequence ID" value="RHN73241.1"/>
    <property type="gene ID" value="gene9037"/>
</dbReference>
<evidence type="ECO:0000313" key="2">
    <source>
        <dbReference type="Proteomes" id="UP000265566"/>
    </source>
</evidence>
<sequence length="51" mass="6094">MFFHSSIRQYIRTGIFLIQSKLQSISRALTKCSFRGMCLQIILTLRHWHLI</sequence>
<protein>
    <submittedName>
        <fullName evidence="1">Uncharacterized protein</fullName>
    </submittedName>
</protein>
<proteinExistence type="predicted"/>
<gene>
    <name evidence="1" type="ORF">MtrunA17_Chr2g0296361</name>
</gene>
<name>A0A396J9J0_MEDTR</name>
<dbReference type="Proteomes" id="UP000265566">
    <property type="component" value="Chromosome 2"/>
</dbReference>
<evidence type="ECO:0000313" key="1">
    <source>
        <dbReference type="EMBL" id="RHN73241.1"/>
    </source>
</evidence>
<reference evidence="2" key="1">
    <citation type="journal article" date="2018" name="Nat. Plants">
        <title>Whole-genome landscape of Medicago truncatula symbiotic genes.</title>
        <authorList>
            <person name="Pecrix Y."/>
            <person name="Staton S.E."/>
            <person name="Sallet E."/>
            <person name="Lelandais-Briere C."/>
            <person name="Moreau S."/>
            <person name="Carrere S."/>
            <person name="Blein T."/>
            <person name="Jardinaud M.F."/>
            <person name="Latrasse D."/>
            <person name="Zouine M."/>
            <person name="Zahm M."/>
            <person name="Kreplak J."/>
            <person name="Mayjonade B."/>
            <person name="Satge C."/>
            <person name="Perez M."/>
            <person name="Cauet S."/>
            <person name="Marande W."/>
            <person name="Chantry-Darmon C."/>
            <person name="Lopez-Roques C."/>
            <person name="Bouchez O."/>
            <person name="Berard A."/>
            <person name="Debelle F."/>
            <person name="Munos S."/>
            <person name="Bendahmane A."/>
            <person name="Berges H."/>
            <person name="Niebel A."/>
            <person name="Buitink J."/>
            <person name="Frugier F."/>
            <person name="Benhamed M."/>
            <person name="Crespi M."/>
            <person name="Gouzy J."/>
            <person name="Gamas P."/>
        </authorList>
    </citation>
    <scope>NUCLEOTIDE SEQUENCE [LARGE SCALE GENOMIC DNA]</scope>
    <source>
        <strain evidence="2">cv. Jemalong A17</strain>
    </source>
</reference>
<dbReference type="EMBL" id="PSQE01000002">
    <property type="protein sequence ID" value="RHN73241.1"/>
    <property type="molecule type" value="Genomic_DNA"/>
</dbReference>
<organism evidence="1 2">
    <name type="scientific">Medicago truncatula</name>
    <name type="common">Barrel medic</name>
    <name type="synonym">Medicago tribuloides</name>
    <dbReference type="NCBI Taxonomy" id="3880"/>
    <lineage>
        <taxon>Eukaryota</taxon>
        <taxon>Viridiplantae</taxon>
        <taxon>Streptophyta</taxon>
        <taxon>Embryophyta</taxon>
        <taxon>Tracheophyta</taxon>
        <taxon>Spermatophyta</taxon>
        <taxon>Magnoliopsida</taxon>
        <taxon>eudicotyledons</taxon>
        <taxon>Gunneridae</taxon>
        <taxon>Pentapetalae</taxon>
        <taxon>rosids</taxon>
        <taxon>fabids</taxon>
        <taxon>Fabales</taxon>
        <taxon>Fabaceae</taxon>
        <taxon>Papilionoideae</taxon>
        <taxon>50 kb inversion clade</taxon>
        <taxon>NPAAA clade</taxon>
        <taxon>Hologalegina</taxon>
        <taxon>IRL clade</taxon>
        <taxon>Trifolieae</taxon>
        <taxon>Medicago</taxon>
    </lineage>
</organism>
<accession>A0A396J9J0</accession>
<comment type="caution">
    <text evidence="1">The sequence shown here is derived from an EMBL/GenBank/DDBJ whole genome shotgun (WGS) entry which is preliminary data.</text>
</comment>
<dbReference type="AlphaFoldDB" id="A0A396J9J0"/>